<dbReference type="PANTHER" id="PTHR42987">
    <property type="entry name" value="PEPTIDASE S49"/>
    <property type="match status" value="1"/>
</dbReference>
<evidence type="ECO:0000256" key="4">
    <source>
        <dbReference type="ARBA" id="ARBA00022825"/>
    </source>
</evidence>
<gene>
    <name evidence="5" type="ORF">GII30_22920</name>
</gene>
<comment type="similarity">
    <text evidence="1">Belongs to the peptidase S49 family.</text>
</comment>
<evidence type="ECO:0000256" key="2">
    <source>
        <dbReference type="ARBA" id="ARBA00022670"/>
    </source>
</evidence>
<dbReference type="AlphaFoldDB" id="A0A857MLR1"/>
<dbReference type="Pfam" id="PF01343">
    <property type="entry name" value="Peptidase_S49"/>
    <property type="match status" value="1"/>
</dbReference>
<accession>A0A857MLR1</accession>
<dbReference type="InterPro" id="IPR029045">
    <property type="entry name" value="ClpP/crotonase-like_dom_sf"/>
</dbReference>
<dbReference type="SUPFAM" id="SSF52096">
    <property type="entry name" value="ClpP/crotonase"/>
    <property type="match status" value="1"/>
</dbReference>
<dbReference type="InterPro" id="IPR002142">
    <property type="entry name" value="Peptidase_S49"/>
</dbReference>
<dbReference type="Gene3D" id="6.20.330.10">
    <property type="match status" value="1"/>
</dbReference>
<keyword evidence="2" id="KW-0645">Protease</keyword>
<dbReference type="EMBL" id="CP045810">
    <property type="protein sequence ID" value="QHN41630.1"/>
    <property type="molecule type" value="Genomic_DNA"/>
</dbReference>
<name>A0A857MLR1_9ACTN</name>
<dbReference type="Gene3D" id="3.90.226.10">
    <property type="entry name" value="2-enoyl-CoA Hydratase, Chain A, domain 1"/>
    <property type="match status" value="1"/>
</dbReference>
<sequence length="281" mass="30133">MSTGLMSRMATVVGVRHTDKVAVVRVDGPIGDEFGQRGVSAEGIEEVLRRAFDIDHLRAVAVVINSPGGSPAQSEYVAERIRQLSAEKGVKVFAFCEDMAASGGYWIACAADEIFAARTSLVGSIGVVSSGFGLQDLMSRLGIERRLYSAGKNKARMDMFSPESDEDVAWLESLQSKLHDEFKAWVAQRRGKRLKAPDDVLFSGDIWIGAQAVELGVVDGVGVLRSVIAERYPDAEIVPIDTPKPLLSRLAGGQISVASLTQGMVTGAVNAVEALPVARFR</sequence>
<evidence type="ECO:0000256" key="3">
    <source>
        <dbReference type="ARBA" id="ARBA00022801"/>
    </source>
</evidence>
<dbReference type="CDD" id="cd07023">
    <property type="entry name" value="S49_Sppa_N_C"/>
    <property type="match status" value="1"/>
</dbReference>
<keyword evidence="4" id="KW-0720">Serine protease</keyword>
<dbReference type="GO" id="GO:0006508">
    <property type="term" value="P:proteolysis"/>
    <property type="evidence" value="ECO:0007669"/>
    <property type="project" value="UniProtKB-KW"/>
</dbReference>
<dbReference type="PANTHER" id="PTHR42987:SF8">
    <property type="entry name" value="PROTEINASE"/>
    <property type="match status" value="1"/>
</dbReference>
<proteinExistence type="inferred from homology"/>
<dbReference type="GO" id="GO:0008236">
    <property type="term" value="F:serine-type peptidase activity"/>
    <property type="evidence" value="ECO:0007669"/>
    <property type="project" value="UniProtKB-KW"/>
</dbReference>
<dbReference type="InterPro" id="IPR047272">
    <property type="entry name" value="S49_SppA_C"/>
</dbReference>
<evidence type="ECO:0000313" key="5">
    <source>
        <dbReference type="EMBL" id="QHN41630.1"/>
    </source>
</evidence>
<dbReference type="RefSeq" id="WP_040515680.1">
    <property type="nucleotide sequence ID" value="NZ_CP045804.1"/>
</dbReference>
<organism evidence="5">
    <name type="scientific">Gordonia amarae</name>
    <dbReference type="NCBI Taxonomy" id="36821"/>
    <lineage>
        <taxon>Bacteria</taxon>
        <taxon>Bacillati</taxon>
        <taxon>Actinomycetota</taxon>
        <taxon>Actinomycetes</taxon>
        <taxon>Mycobacteriales</taxon>
        <taxon>Gordoniaceae</taxon>
        <taxon>Gordonia</taxon>
    </lineage>
</organism>
<keyword evidence="3" id="KW-0378">Hydrolase</keyword>
<evidence type="ECO:0000256" key="1">
    <source>
        <dbReference type="ARBA" id="ARBA00008683"/>
    </source>
</evidence>
<reference evidence="5" key="1">
    <citation type="journal article" date="2021" name="Nat. Microbiol.">
        <title>Cocultivation of an ultrasmall environmental parasitic bacterium with lytic ability against bacteria associated with wastewater foams.</title>
        <authorList>
            <person name="Batinovic S."/>
            <person name="Rose J.J.A."/>
            <person name="Ratcliffe J."/>
            <person name="Seviour R.J."/>
            <person name="Petrovski S."/>
        </authorList>
    </citation>
    <scope>NUCLEOTIDE SEQUENCE</scope>
    <source>
        <strain evidence="5">CON44</strain>
    </source>
</reference>
<protein>
    <submittedName>
        <fullName evidence="5">S49 family peptidase</fullName>
    </submittedName>
</protein>